<name>A0A9J6DJU0_RHIMP</name>
<keyword evidence="6" id="KW-0406">Ion transport</keyword>
<dbReference type="PROSITE" id="PS51155">
    <property type="entry name" value="CHIT_BIND_RR_2"/>
    <property type="match status" value="1"/>
</dbReference>
<dbReference type="GO" id="GO:0015293">
    <property type="term" value="F:symporter activity"/>
    <property type="evidence" value="ECO:0007669"/>
    <property type="project" value="TreeGrafter"/>
</dbReference>
<protein>
    <submittedName>
        <fullName evidence="11">Uncharacterized protein</fullName>
    </submittedName>
</protein>
<dbReference type="InterPro" id="IPR051163">
    <property type="entry name" value="Sodium:Solute_Symporter_SSF"/>
</dbReference>
<keyword evidence="5" id="KW-0915">Sodium</keyword>
<reference evidence="11" key="2">
    <citation type="submission" date="2021-09" db="EMBL/GenBank/DDBJ databases">
        <authorList>
            <person name="Jia N."/>
            <person name="Wang J."/>
            <person name="Shi W."/>
            <person name="Du L."/>
            <person name="Sun Y."/>
            <person name="Zhan W."/>
            <person name="Jiang J."/>
            <person name="Wang Q."/>
            <person name="Zhang B."/>
            <person name="Ji P."/>
            <person name="Sakyi L.B."/>
            <person name="Cui X."/>
            <person name="Yuan T."/>
            <person name="Jiang B."/>
            <person name="Yang W."/>
            <person name="Lam T.T.-Y."/>
            <person name="Chang Q."/>
            <person name="Ding S."/>
            <person name="Wang X."/>
            <person name="Zhu J."/>
            <person name="Ruan X."/>
            <person name="Zhao L."/>
            <person name="Wei J."/>
            <person name="Que T."/>
            <person name="Du C."/>
            <person name="Cheng J."/>
            <person name="Dai P."/>
            <person name="Han X."/>
            <person name="Huang E."/>
            <person name="Gao Y."/>
            <person name="Liu J."/>
            <person name="Shao H."/>
            <person name="Ye R."/>
            <person name="Li L."/>
            <person name="Wei W."/>
            <person name="Wang X."/>
            <person name="Wang C."/>
            <person name="Huo Q."/>
            <person name="Li W."/>
            <person name="Guo W."/>
            <person name="Chen H."/>
            <person name="Chen S."/>
            <person name="Zhou L."/>
            <person name="Zhou L."/>
            <person name="Ni X."/>
            <person name="Tian J."/>
            <person name="Zhou Y."/>
            <person name="Sheng Y."/>
            <person name="Liu T."/>
            <person name="Pan Y."/>
            <person name="Xia L."/>
            <person name="Li J."/>
            <person name="Zhao F."/>
            <person name="Cao W."/>
        </authorList>
    </citation>
    <scope>NUCLEOTIDE SEQUENCE</scope>
    <source>
        <strain evidence="11">Rmic-2018</strain>
        <tissue evidence="11">Larvae</tissue>
    </source>
</reference>
<dbReference type="InterPro" id="IPR000618">
    <property type="entry name" value="Insect_cuticle"/>
</dbReference>
<reference evidence="11" key="1">
    <citation type="journal article" date="2020" name="Cell">
        <title>Large-Scale Comparative Analyses of Tick Genomes Elucidate Their Genetic Diversity and Vector Capacities.</title>
        <authorList>
            <consortium name="Tick Genome and Microbiome Consortium (TIGMIC)"/>
            <person name="Jia N."/>
            <person name="Wang J."/>
            <person name="Shi W."/>
            <person name="Du L."/>
            <person name="Sun Y."/>
            <person name="Zhan W."/>
            <person name="Jiang J.F."/>
            <person name="Wang Q."/>
            <person name="Zhang B."/>
            <person name="Ji P."/>
            <person name="Bell-Sakyi L."/>
            <person name="Cui X.M."/>
            <person name="Yuan T.T."/>
            <person name="Jiang B.G."/>
            <person name="Yang W.F."/>
            <person name="Lam T.T."/>
            <person name="Chang Q.C."/>
            <person name="Ding S.J."/>
            <person name="Wang X.J."/>
            <person name="Zhu J.G."/>
            <person name="Ruan X.D."/>
            <person name="Zhao L."/>
            <person name="Wei J.T."/>
            <person name="Ye R.Z."/>
            <person name="Que T.C."/>
            <person name="Du C.H."/>
            <person name="Zhou Y.H."/>
            <person name="Cheng J.X."/>
            <person name="Dai P.F."/>
            <person name="Guo W.B."/>
            <person name="Han X.H."/>
            <person name="Huang E.J."/>
            <person name="Li L.F."/>
            <person name="Wei W."/>
            <person name="Gao Y.C."/>
            <person name="Liu J.Z."/>
            <person name="Shao H.Z."/>
            <person name="Wang X."/>
            <person name="Wang C.C."/>
            <person name="Yang T.C."/>
            <person name="Huo Q.B."/>
            <person name="Li W."/>
            <person name="Chen H.Y."/>
            <person name="Chen S.E."/>
            <person name="Zhou L.G."/>
            <person name="Ni X.B."/>
            <person name="Tian J.H."/>
            <person name="Sheng Y."/>
            <person name="Liu T."/>
            <person name="Pan Y.S."/>
            <person name="Xia L.Y."/>
            <person name="Li J."/>
            <person name="Zhao F."/>
            <person name="Cao W.C."/>
        </authorList>
    </citation>
    <scope>NUCLEOTIDE SEQUENCE</scope>
    <source>
        <strain evidence="11">Rmic-2018</strain>
    </source>
</reference>
<dbReference type="GO" id="GO:0006814">
    <property type="term" value="P:sodium ion transport"/>
    <property type="evidence" value="ECO:0007669"/>
    <property type="project" value="UniProtKB-KW"/>
</dbReference>
<keyword evidence="12" id="KW-1185">Reference proteome</keyword>
<evidence type="ECO:0000256" key="1">
    <source>
        <dbReference type="ARBA" id="ARBA00004651"/>
    </source>
</evidence>
<keyword evidence="3 8" id="KW-0193">Cuticle</keyword>
<evidence type="ECO:0000256" key="3">
    <source>
        <dbReference type="ARBA" id="ARBA00022460"/>
    </source>
</evidence>
<comment type="caution">
    <text evidence="11">The sequence shown here is derived from an EMBL/GenBank/DDBJ whole genome shotgun (WGS) entry which is preliminary data.</text>
</comment>
<feature type="transmembrane region" description="Helical" evidence="10">
    <location>
        <begin position="75"/>
        <end position="94"/>
    </location>
</feature>
<evidence type="ECO:0000256" key="8">
    <source>
        <dbReference type="PROSITE-ProRule" id="PRU00497"/>
    </source>
</evidence>
<dbReference type="Gene3D" id="1.20.1730.10">
    <property type="entry name" value="Sodium/glucose cotransporter"/>
    <property type="match status" value="1"/>
</dbReference>
<dbReference type="PANTHER" id="PTHR42985">
    <property type="entry name" value="SODIUM-COUPLED MONOCARBOXYLATE TRANSPORTER"/>
    <property type="match status" value="1"/>
</dbReference>
<evidence type="ECO:0000313" key="11">
    <source>
        <dbReference type="EMBL" id="KAH8022460.1"/>
    </source>
</evidence>
<feature type="region of interest" description="Disordered" evidence="9">
    <location>
        <begin position="171"/>
        <end position="192"/>
    </location>
</feature>
<dbReference type="VEuPathDB" id="VectorBase:LOC119173717"/>
<keyword evidence="10" id="KW-0812">Transmembrane</keyword>
<keyword evidence="2" id="KW-0813">Transport</keyword>
<sequence length="228" mass="25064">MVTPPKSNYELDAPVRLGLLPQTFVLTSHHGNIPKVVYVHRLVVVTPQAKLRKITTRASGISGKDRFDTSPYETYTTWSMILGFTVTLMGMYCANQTQAQRYTSIGSLKGARKALMLNVPGMALNMILAVLSGLTLYAVYGRCDPRLTGDIRKADQPQGEAYQFRYDVPNPEGGNHFHEESSDAGGARRGSYGVTNNEGQFVNVEYVADENGYRPVIKSNVPGVSREG</sequence>
<dbReference type="GO" id="GO:0042302">
    <property type="term" value="F:structural constituent of cuticle"/>
    <property type="evidence" value="ECO:0007669"/>
    <property type="project" value="UniProtKB-UniRule"/>
</dbReference>
<dbReference type="EMBL" id="JABSTU010000009">
    <property type="protein sequence ID" value="KAH8022460.1"/>
    <property type="molecule type" value="Genomic_DNA"/>
</dbReference>
<keyword evidence="4" id="KW-1003">Cell membrane</keyword>
<gene>
    <name evidence="11" type="ORF">HPB51_024559</name>
</gene>
<dbReference type="PANTHER" id="PTHR42985:SF40">
    <property type="entry name" value="LD47995P-RELATED"/>
    <property type="match status" value="1"/>
</dbReference>
<evidence type="ECO:0000313" key="12">
    <source>
        <dbReference type="Proteomes" id="UP000821866"/>
    </source>
</evidence>
<accession>A0A9J6DJU0</accession>
<feature type="transmembrane region" description="Helical" evidence="10">
    <location>
        <begin position="115"/>
        <end position="140"/>
    </location>
</feature>
<evidence type="ECO:0000256" key="6">
    <source>
        <dbReference type="ARBA" id="ARBA00023065"/>
    </source>
</evidence>
<dbReference type="PROSITE" id="PS00233">
    <property type="entry name" value="CHIT_BIND_RR_1"/>
    <property type="match status" value="1"/>
</dbReference>
<evidence type="ECO:0000256" key="10">
    <source>
        <dbReference type="SAM" id="Phobius"/>
    </source>
</evidence>
<dbReference type="GO" id="GO:0005886">
    <property type="term" value="C:plasma membrane"/>
    <property type="evidence" value="ECO:0007669"/>
    <property type="project" value="UniProtKB-SubCell"/>
</dbReference>
<dbReference type="InterPro" id="IPR038377">
    <property type="entry name" value="Na/Glc_symporter_sf"/>
</dbReference>
<dbReference type="Proteomes" id="UP000821866">
    <property type="component" value="Chromosome 7"/>
</dbReference>
<dbReference type="AlphaFoldDB" id="A0A9J6DJU0"/>
<evidence type="ECO:0000256" key="9">
    <source>
        <dbReference type="SAM" id="MobiDB-lite"/>
    </source>
</evidence>
<evidence type="ECO:0000256" key="4">
    <source>
        <dbReference type="ARBA" id="ARBA00022475"/>
    </source>
</evidence>
<dbReference type="InterPro" id="IPR031311">
    <property type="entry name" value="CHIT_BIND_RR_consensus"/>
</dbReference>
<keyword evidence="7" id="KW-0739">Sodium transport</keyword>
<keyword evidence="10" id="KW-0472">Membrane</keyword>
<evidence type="ECO:0000256" key="7">
    <source>
        <dbReference type="ARBA" id="ARBA00023201"/>
    </source>
</evidence>
<organism evidence="11 12">
    <name type="scientific">Rhipicephalus microplus</name>
    <name type="common">Cattle tick</name>
    <name type="synonym">Boophilus microplus</name>
    <dbReference type="NCBI Taxonomy" id="6941"/>
    <lineage>
        <taxon>Eukaryota</taxon>
        <taxon>Metazoa</taxon>
        <taxon>Ecdysozoa</taxon>
        <taxon>Arthropoda</taxon>
        <taxon>Chelicerata</taxon>
        <taxon>Arachnida</taxon>
        <taxon>Acari</taxon>
        <taxon>Parasitiformes</taxon>
        <taxon>Ixodida</taxon>
        <taxon>Ixodoidea</taxon>
        <taxon>Ixodidae</taxon>
        <taxon>Rhipicephalinae</taxon>
        <taxon>Rhipicephalus</taxon>
        <taxon>Boophilus</taxon>
    </lineage>
</organism>
<proteinExistence type="predicted"/>
<evidence type="ECO:0000256" key="2">
    <source>
        <dbReference type="ARBA" id="ARBA00022448"/>
    </source>
</evidence>
<comment type="subcellular location">
    <subcellularLocation>
        <location evidence="1">Cell membrane</location>
        <topology evidence="1">Multi-pass membrane protein</topology>
    </subcellularLocation>
</comment>
<evidence type="ECO:0000256" key="5">
    <source>
        <dbReference type="ARBA" id="ARBA00023053"/>
    </source>
</evidence>
<keyword evidence="10" id="KW-1133">Transmembrane helix</keyword>
<dbReference type="Pfam" id="PF00379">
    <property type="entry name" value="Chitin_bind_4"/>
    <property type="match status" value="1"/>
</dbReference>